<name>A0A1R3FVF9_9ROSI</name>
<comment type="caution">
    <text evidence="2">The sequence shown here is derived from an EMBL/GenBank/DDBJ whole genome shotgun (WGS) entry which is preliminary data.</text>
</comment>
<protein>
    <submittedName>
        <fullName evidence="2">Uncharacterized protein</fullName>
    </submittedName>
</protein>
<proteinExistence type="predicted"/>
<evidence type="ECO:0000313" key="2">
    <source>
        <dbReference type="EMBL" id="OMO49746.1"/>
    </source>
</evidence>
<dbReference type="AlphaFoldDB" id="A0A1R3FVF9"/>
<sequence length="138" mass="15242">MADKGEKYYPTGYASIGYMEVASADYGSGKQTTNYNYQSRPGGQSSYSQTFTAVKDCDKQTGNYGRATNTQAFSTGDTFNERSTGRFGYKDEFKTTSTYKVGDKSGSTEHQVSERVRNVTYGGSSYSNKGNNNNKYLQ</sequence>
<feature type="compositionally biased region" description="Basic and acidic residues" evidence="1">
    <location>
        <begin position="101"/>
        <end position="117"/>
    </location>
</feature>
<evidence type="ECO:0000256" key="1">
    <source>
        <dbReference type="SAM" id="MobiDB-lite"/>
    </source>
</evidence>
<gene>
    <name evidence="2" type="ORF">COLO4_38413</name>
</gene>
<accession>A0A1R3FVF9</accession>
<dbReference type="Proteomes" id="UP000187203">
    <property type="component" value="Unassembled WGS sequence"/>
</dbReference>
<keyword evidence="3" id="KW-1185">Reference proteome</keyword>
<feature type="region of interest" description="Disordered" evidence="1">
    <location>
        <begin position="98"/>
        <end position="138"/>
    </location>
</feature>
<organism evidence="2 3">
    <name type="scientific">Corchorus olitorius</name>
    <dbReference type="NCBI Taxonomy" id="93759"/>
    <lineage>
        <taxon>Eukaryota</taxon>
        <taxon>Viridiplantae</taxon>
        <taxon>Streptophyta</taxon>
        <taxon>Embryophyta</taxon>
        <taxon>Tracheophyta</taxon>
        <taxon>Spermatophyta</taxon>
        <taxon>Magnoliopsida</taxon>
        <taxon>eudicotyledons</taxon>
        <taxon>Gunneridae</taxon>
        <taxon>Pentapetalae</taxon>
        <taxon>rosids</taxon>
        <taxon>malvids</taxon>
        <taxon>Malvales</taxon>
        <taxon>Malvaceae</taxon>
        <taxon>Grewioideae</taxon>
        <taxon>Apeibeae</taxon>
        <taxon>Corchorus</taxon>
    </lineage>
</organism>
<dbReference type="OrthoDB" id="1000938at2759"/>
<dbReference type="EMBL" id="AWUE01024789">
    <property type="protein sequence ID" value="OMO49746.1"/>
    <property type="molecule type" value="Genomic_DNA"/>
</dbReference>
<reference evidence="3" key="1">
    <citation type="submission" date="2013-09" db="EMBL/GenBank/DDBJ databases">
        <title>Corchorus olitorius genome sequencing.</title>
        <authorList>
            <person name="Alam M."/>
            <person name="Haque M.S."/>
            <person name="Islam M.S."/>
            <person name="Emdad E.M."/>
            <person name="Islam M.M."/>
            <person name="Ahmed B."/>
            <person name="Halim A."/>
            <person name="Hossen Q.M.M."/>
            <person name="Hossain M.Z."/>
            <person name="Ahmed R."/>
            <person name="Khan M.M."/>
            <person name="Islam R."/>
            <person name="Rashid M.M."/>
            <person name="Khan S.A."/>
            <person name="Rahman M.S."/>
            <person name="Alam M."/>
            <person name="Yahiya A.S."/>
            <person name="Khan M.S."/>
            <person name="Azam M.S."/>
            <person name="Haque T."/>
            <person name="Lashkar M.Z.H."/>
            <person name="Akhand A.I."/>
            <person name="Morshed G."/>
            <person name="Roy S."/>
            <person name="Uddin K.S."/>
            <person name="Rabeya T."/>
            <person name="Hossain A.S."/>
            <person name="Chowdhury A."/>
            <person name="Snigdha A.R."/>
            <person name="Mortoza M.S."/>
            <person name="Matin S.A."/>
            <person name="Hoque S.M.E."/>
            <person name="Islam M.K."/>
            <person name="Roy D.K."/>
            <person name="Haider R."/>
            <person name="Moosa M.M."/>
            <person name="Elias S.M."/>
            <person name="Hasan A.M."/>
            <person name="Jahan S."/>
            <person name="Shafiuddin M."/>
            <person name="Mahmood N."/>
            <person name="Shommy N.S."/>
        </authorList>
    </citation>
    <scope>NUCLEOTIDE SEQUENCE [LARGE SCALE GENOMIC DNA]</scope>
    <source>
        <strain evidence="3">cv. O-4</strain>
    </source>
</reference>
<feature type="compositionally biased region" description="Low complexity" evidence="1">
    <location>
        <begin position="121"/>
        <end position="138"/>
    </location>
</feature>
<evidence type="ECO:0000313" key="3">
    <source>
        <dbReference type="Proteomes" id="UP000187203"/>
    </source>
</evidence>